<feature type="compositionally biased region" description="Low complexity" evidence="1">
    <location>
        <begin position="196"/>
        <end position="210"/>
    </location>
</feature>
<evidence type="ECO:0000256" key="1">
    <source>
        <dbReference type="SAM" id="MobiDB-lite"/>
    </source>
</evidence>
<reference evidence="3 4" key="1">
    <citation type="submission" date="2016-10" db="EMBL/GenBank/DDBJ databases">
        <authorList>
            <person name="de Groot N.N."/>
        </authorList>
    </citation>
    <scope>NUCLEOTIDE SEQUENCE [LARGE SCALE GENOMIC DNA]</scope>
    <source>
        <strain evidence="3 4">CGMCC 4.7037</strain>
    </source>
</reference>
<protein>
    <submittedName>
        <fullName evidence="3">TAP-like protein</fullName>
    </submittedName>
</protein>
<feature type="domain" description="Peptidase S33 tripeptidyl aminopeptidase-like C-terminal" evidence="2">
    <location>
        <begin position="88"/>
        <end position="189"/>
    </location>
</feature>
<dbReference type="EMBL" id="FNVT01000008">
    <property type="protein sequence ID" value="SEG94602.1"/>
    <property type="molecule type" value="Genomic_DNA"/>
</dbReference>
<gene>
    <name evidence="3" type="ORF">SAMN05444920_108418</name>
</gene>
<evidence type="ECO:0000313" key="3">
    <source>
        <dbReference type="EMBL" id="SEG94602.1"/>
    </source>
</evidence>
<keyword evidence="4" id="KW-1185">Reference proteome</keyword>
<dbReference type="Pfam" id="PF08386">
    <property type="entry name" value="Abhydrolase_4"/>
    <property type="match status" value="1"/>
</dbReference>
<dbReference type="Gene3D" id="3.40.50.1820">
    <property type="entry name" value="alpha/beta hydrolase"/>
    <property type="match status" value="1"/>
</dbReference>
<accession>A0A1H6EA79</accession>
<feature type="region of interest" description="Disordered" evidence="1">
    <location>
        <begin position="196"/>
        <end position="227"/>
    </location>
</feature>
<sequence length="227" mass="24240">MIRRALLVVLPTPIVSVLLWWGQPPLSPHTGGAFARDGRALYAAAMALERSGAFSWDAYRAITCNDTSSRPTPELVEAQARVVRKKAPIFGNWAAWNELQCQGWDTVAGDLWLSGPRRPPSPIMIVGTTGDTVVPYVAVTQLRSGFPGSALVTYEGGSHTAYGSGVRCVNQAVEAYLLDRKVPTAEVVCPAVGAKSLRASPSSSRTPSARKAARPSPSPSCRRSPRA</sequence>
<evidence type="ECO:0000259" key="2">
    <source>
        <dbReference type="Pfam" id="PF08386"/>
    </source>
</evidence>
<evidence type="ECO:0000313" key="4">
    <source>
        <dbReference type="Proteomes" id="UP000236732"/>
    </source>
</evidence>
<dbReference type="SUPFAM" id="SSF53474">
    <property type="entry name" value="alpha/beta-Hydrolases"/>
    <property type="match status" value="1"/>
</dbReference>
<proteinExistence type="predicted"/>
<dbReference type="Proteomes" id="UP000236732">
    <property type="component" value="Unassembled WGS sequence"/>
</dbReference>
<dbReference type="AlphaFoldDB" id="A0A1H6EA79"/>
<dbReference type="InterPro" id="IPR029058">
    <property type="entry name" value="AB_hydrolase_fold"/>
</dbReference>
<dbReference type="OrthoDB" id="3930934at2"/>
<organism evidence="3 4">
    <name type="scientific">Nonomuraea solani</name>
    <dbReference type="NCBI Taxonomy" id="1144553"/>
    <lineage>
        <taxon>Bacteria</taxon>
        <taxon>Bacillati</taxon>
        <taxon>Actinomycetota</taxon>
        <taxon>Actinomycetes</taxon>
        <taxon>Streptosporangiales</taxon>
        <taxon>Streptosporangiaceae</taxon>
        <taxon>Nonomuraea</taxon>
    </lineage>
</organism>
<dbReference type="InterPro" id="IPR013595">
    <property type="entry name" value="Pept_S33_TAP-like_C"/>
</dbReference>
<name>A0A1H6EA79_9ACTN</name>